<dbReference type="PANTHER" id="PTHR47832:SF1">
    <property type="entry name" value="DNA PHOTOLYASE"/>
    <property type="match status" value="1"/>
</dbReference>
<organism evidence="3 4">
    <name type="scientific">Lithocarpus litseifolius</name>
    <dbReference type="NCBI Taxonomy" id="425828"/>
    <lineage>
        <taxon>Eukaryota</taxon>
        <taxon>Viridiplantae</taxon>
        <taxon>Streptophyta</taxon>
        <taxon>Embryophyta</taxon>
        <taxon>Tracheophyta</taxon>
        <taxon>Spermatophyta</taxon>
        <taxon>Magnoliopsida</taxon>
        <taxon>eudicotyledons</taxon>
        <taxon>Gunneridae</taxon>
        <taxon>Pentapetalae</taxon>
        <taxon>rosids</taxon>
        <taxon>fabids</taxon>
        <taxon>Fagales</taxon>
        <taxon>Fagaceae</taxon>
        <taxon>Lithocarpus</taxon>
    </lineage>
</organism>
<dbReference type="PROSITE" id="PS51645">
    <property type="entry name" value="PHR_CRY_ALPHA_BETA"/>
    <property type="match status" value="1"/>
</dbReference>
<evidence type="ECO:0000256" key="1">
    <source>
        <dbReference type="SAM" id="MobiDB-lite"/>
    </source>
</evidence>
<reference evidence="3 4" key="1">
    <citation type="submission" date="2024-01" db="EMBL/GenBank/DDBJ databases">
        <title>A telomere-to-telomere, gap-free genome of sweet tea (Lithocarpus litseifolius).</title>
        <authorList>
            <person name="Zhou J."/>
        </authorList>
    </citation>
    <scope>NUCLEOTIDE SEQUENCE [LARGE SCALE GENOMIC DNA]</scope>
    <source>
        <strain evidence="3">Zhou-2022a</strain>
        <tissue evidence="3">Leaf</tissue>
    </source>
</reference>
<dbReference type="InterPro" id="IPR006050">
    <property type="entry name" value="DNA_photolyase_N"/>
</dbReference>
<keyword evidence="4" id="KW-1185">Reference proteome</keyword>
<dbReference type="PANTHER" id="PTHR47832">
    <property type="entry name" value="DNA PHOTOLYASE"/>
    <property type="match status" value="1"/>
</dbReference>
<evidence type="ECO:0000313" key="4">
    <source>
        <dbReference type="Proteomes" id="UP001459277"/>
    </source>
</evidence>
<dbReference type="InterPro" id="IPR036155">
    <property type="entry name" value="Crypto/Photolyase_N_sf"/>
</dbReference>
<feature type="region of interest" description="Disordered" evidence="1">
    <location>
        <begin position="269"/>
        <end position="289"/>
    </location>
</feature>
<name>A0AAW2C7N4_9ROSI</name>
<evidence type="ECO:0000313" key="3">
    <source>
        <dbReference type="EMBL" id="KAK9994236.1"/>
    </source>
</evidence>
<dbReference type="Pfam" id="PF12697">
    <property type="entry name" value="Abhydrolase_6"/>
    <property type="match status" value="1"/>
</dbReference>
<dbReference type="Pfam" id="PF00875">
    <property type="entry name" value="DNA_photolyase"/>
    <property type="match status" value="1"/>
</dbReference>
<dbReference type="Proteomes" id="UP001459277">
    <property type="component" value="Unassembled WGS sequence"/>
</dbReference>
<protein>
    <recommendedName>
        <fullName evidence="2">Photolyase/cryptochrome alpha/beta domain-containing protein</fullName>
    </recommendedName>
</protein>
<dbReference type="InterPro" id="IPR014729">
    <property type="entry name" value="Rossmann-like_a/b/a_fold"/>
</dbReference>
<proteinExistence type="predicted"/>
<dbReference type="SUPFAM" id="SSF53474">
    <property type="entry name" value="alpha/beta-Hydrolases"/>
    <property type="match status" value="1"/>
</dbReference>
<dbReference type="Gene3D" id="3.40.50.1820">
    <property type="entry name" value="alpha/beta hydrolase"/>
    <property type="match status" value="1"/>
</dbReference>
<dbReference type="Gene3D" id="3.40.50.620">
    <property type="entry name" value="HUPs"/>
    <property type="match status" value="1"/>
</dbReference>
<accession>A0AAW2C7N4</accession>
<sequence>MPTLLSLTTSTFPHFPSLSFLPNTRELISSPTPRLARLSLRAKIAETDKGEPGNGAASSSSSILWFKHDLRVDDHPGLIAAASNSQSLLPLYVFDHRILSRFSDEMQEMVLFAVEDLRKSLKELGLDLMIRFGSAENVIQELVKEVKATNVYTEEEVEYDVRVIMDVVRETLETVYSKERSARLVLWQTPFYDIKTLKDLPASHDDFQKLQFSITSPAPPPTLPSAKLELDWGPLPTFDVLKEFMNKNGCNPQKGWNLIKEMSAESILQKKLRKPDKSNQNDLSVRRTPRKRVDKSAFVTQKGNIVGGGTSTVLNALAAYLRYLEGTARDDWQEVHEQVRNAETRDGASFTALFGPALCLGIISRRRVHYEAITYEKDRNAGFLSPFGYSAVTIGAAADAVRSMEWYWLMCLKSLASYDGRYSIQIWRWKGHLIQYTVFGHEGPAILLVHGFGAFLEHYRDNIYGIAEGGNRVWALTILGFGKSEKPNTVYTEVMWAELLRDFIVEVVGEPVHLVGNSIGGYIVAIAACFWHALIKSIVLINSAGNVIPGYSFVPFTKERQTSGASWLGARLLLFFLRLRLKDIMKSYYPTKPERVDDWLVNEMLRASYDPGVPVVLESIFSFNLSIPLNFLLEGIEEKVLIIQGMKDPISDSKSKLAMLKEHCAGVAIKELDAGHCPHDELPEDVNSMICEWVASVQSKLPAESLSQI</sequence>
<gene>
    <name evidence="3" type="ORF">SO802_023939</name>
</gene>
<dbReference type="InterPro" id="IPR029058">
    <property type="entry name" value="AB_hydrolase_fold"/>
</dbReference>
<feature type="domain" description="Photolyase/cryptochrome alpha/beta" evidence="2">
    <location>
        <begin position="60"/>
        <end position="192"/>
    </location>
</feature>
<evidence type="ECO:0000259" key="2">
    <source>
        <dbReference type="PROSITE" id="PS51645"/>
    </source>
</evidence>
<dbReference type="EMBL" id="JAZDWU010000008">
    <property type="protein sequence ID" value="KAK9994236.1"/>
    <property type="molecule type" value="Genomic_DNA"/>
</dbReference>
<comment type="caution">
    <text evidence="3">The sequence shown here is derived from an EMBL/GenBank/DDBJ whole genome shotgun (WGS) entry which is preliminary data.</text>
</comment>
<dbReference type="SUPFAM" id="SSF52425">
    <property type="entry name" value="Cryptochrome/photolyase, N-terminal domain"/>
    <property type="match status" value="1"/>
</dbReference>
<dbReference type="AlphaFoldDB" id="A0AAW2C7N4"/>
<dbReference type="InterPro" id="IPR000073">
    <property type="entry name" value="AB_hydrolase_1"/>
</dbReference>